<dbReference type="Gene3D" id="2.120.10.30">
    <property type="entry name" value="TolB, C-terminal domain"/>
    <property type="match status" value="1"/>
</dbReference>
<feature type="compositionally biased region" description="Low complexity" evidence="1">
    <location>
        <begin position="677"/>
        <end position="691"/>
    </location>
</feature>
<organism evidence="2 3">
    <name type="scientific">Candidatus Ozemobacter sibiricus</name>
    <dbReference type="NCBI Taxonomy" id="2268124"/>
    <lineage>
        <taxon>Bacteria</taxon>
        <taxon>Candidatus Ozemobacteria</taxon>
        <taxon>Candidatus Ozemobacterales</taxon>
        <taxon>Candidatus Ozemobacteraceae</taxon>
        <taxon>Candidatus Ozemobacter</taxon>
    </lineage>
</organism>
<comment type="caution">
    <text evidence="2">The sequence shown here is derived from an EMBL/GenBank/DDBJ whole genome shotgun (WGS) entry which is preliminary data.</text>
</comment>
<proteinExistence type="predicted"/>
<evidence type="ECO:0000313" key="2">
    <source>
        <dbReference type="EMBL" id="RCK81711.1"/>
    </source>
</evidence>
<name>A0A367ZWK7_9BACT</name>
<feature type="compositionally biased region" description="Basic and acidic residues" evidence="1">
    <location>
        <begin position="620"/>
        <end position="631"/>
    </location>
</feature>
<accession>A0A367ZWK7</accession>
<dbReference type="AlphaFoldDB" id="A0A367ZWK7"/>
<gene>
    <name evidence="2" type="ORF">OZSIB_0845</name>
</gene>
<dbReference type="InterPro" id="IPR011042">
    <property type="entry name" value="6-blade_b-propeller_TolB-like"/>
</dbReference>
<feature type="compositionally biased region" description="Pro residues" evidence="1">
    <location>
        <begin position="665"/>
        <end position="676"/>
    </location>
</feature>
<feature type="compositionally biased region" description="Low complexity" evidence="1">
    <location>
        <begin position="632"/>
        <end position="641"/>
    </location>
</feature>
<evidence type="ECO:0000256" key="1">
    <source>
        <dbReference type="SAM" id="MobiDB-lite"/>
    </source>
</evidence>
<reference evidence="2 3" key="1">
    <citation type="submission" date="2018-05" db="EMBL/GenBank/DDBJ databases">
        <title>A metagenomic window into the 2 km-deep terrestrial subsurface aquifer revealed taxonomically and functionally diverse microbial community comprising novel uncultured bacterial lineages.</title>
        <authorList>
            <person name="Kadnikov V.V."/>
            <person name="Mardanov A.V."/>
            <person name="Beletsky A.V."/>
            <person name="Banks D."/>
            <person name="Pimenov N.V."/>
            <person name="Frank Y.A."/>
            <person name="Karnachuk O.V."/>
            <person name="Ravin N.V."/>
        </authorList>
    </citation>
    <scope>NUCLEOTIDE SEQUENCE [LARGE SCALE GENOMIC DNA]</scope>
    <source>
        <strain evidence="2">BY5</strain>
    </source>
</reference>
<dbReference type="Proteomes" id="UP000252355">
    <property type="component" value="Unassembled WGS sequence"/>
</dbReference>
<evidence type="ECO:0008006" key="4">
    <source>
        <dbReference type="Google" id="ProtNLM"/>
    </source>
</evidence>
<dbReference type="SUPFAM" id="SSF82171">
    <property type="entry name" value="DPP6 N-terminal domain-like"/>
    <property type="match status" value="1"/>
</dbReference>
<sequence length="720" mass="79958">MQRQAMTHQALRRPGFLLVLLLALPGVLGAAQTEIPFVGTRVKILFHPPLRTGPLDPHPMWVEIPRLNLITLHLENYLTYLTRLGKLPEAIALTLHYYPDGTEEFIDGTDRLMIMDLGWNNLLDQVNRHLRRRAEGTRPYLIDNAASLFQIRDQLPRTPVTFETRHRFTNLSSRLEALAPEADFALLGTDSAVAVRPTETHNQLVRLPFDGTGTVLLASGRAPYGHLRPAPSGAYLGFTEGGEPKILDLAKGETVPLYPGDRSKLLLDAGWSPDGKILAGIVLDRNTAVRDVFLFDAARRTHLTFFQGHGRFQGDYQFPYPYWAPDSRRVLFTDGHAISLLDLETSRLRPEVVKTSRTLAEILWSPDGRSFATVEMEGKSRDKSEFNSKDLRGWTLRRWHVTPAGEVIEDPAQTYTSREALKLVSFWTLDRILFLEGHLRSPRIQTCLMNLTGDLAARLTPTPQWPEVASGSRPTTGFVDLPMKYCYVIRNLDGKSKNVYDSGFGHMNQLYLEDQVCTWFLGLRLPEGVPLRQTTFNLLPSPYPFQDRNVTYCQDLPAGQIKGLTETIKGYNLRRFELSDDLSRLFFLSNTRGPMTLWAGEVAALERVEVPVTDDTGQPADRRADEGKESEGPLPGEALPLPGEPPPLPGDALPLPGNPFRKADAPPPLPGEPLPLPGAGAPGRPAATREPSPSPLPALLPGEALPLPPLPPSGPTSRRP</sequence>
<protein>
    <recommendedName>
        <fullName evidence="4">TolB protein</fullName>
    </recommendedName>
</protein>
<dbReference type="EMBL" id="QOQW01000001">
    <property type="protein sequence ID" value="RCK81711.1"/>
    <property type="molecule type" value="Genomic_DNA"/>
</dbReference>
<evidence type="ECO:0000313" key="3">
    <source>
        <dbReference type="Proteomes" id="UP000252355"/>
    </source>
</evidence>
<feature type="region of interest" description="Disordered" evidence="1">
    <location>
        <begin position="609"/>
        <end position="720"/>
    </location>
</feature>